<evidence type="ECO:0000259" key="2">
    <source>
        <dbReference type="PROSITE" id="PS50948"/>
    </source>
</evidence>
<dbReference type="EMBL" id="JAKWFO010000005">
    <property type="protein sequence ID" value="KAI9635133.1"/>
    <property type="molecule type" value="Genomic_DNA"/>
</dbReference>
<protein>
    <recommendedName>
        <fullName evidence="2">Apple domain-containing protein</fullName>
    </recommendedName>
</protein>
<comment type="caution">
    <text evidence="3">The sequence shown here is derived from an EMBL/GenBank/DDBJ whole genome shotgun (WGS) entry which is preliminary data.</text>
</comment>
<dbReference type="GeneID" id="77727747"/>
<feature type="chain" id="PRO_5041335502" description="Apple domain-containing protein" evidence="1">
    <location>
        <begin position="18"/>
        <end position="156"/>
    </location>
</feature>
<evidence type="ECO:0000313" key="4">
    <source>
        <dbReference type="Proteomes" id="UP001164286"/>
    </source>
</evidence>
<evidence type="ECO:0000256" key="1">
    <source>
        <dbReference type="SAM" id="SignalP"/>
    </source>
</evidence>
<feature type="signal peptide" evidence="1">
    <location>
        <begin position="1"/>
        <end position="17"/>
    </location>
</feature>
<sequence length="156" mass="16852">MRLVYLLFIALFSLAWALPPLKQATRSQIVDRVASRPQRRQAQASAGIYPLCQGSNARGTGQQNAVSDGIKVDPNDTPKGTLTATSALDCARKCFATSGCRGTNYDRVAGTCVYYESVTAFSRSTSITSLYRYRSCSQVASSTGVSDLSCCEYFTS</sequence>
<gene>
    <name evidence="3" type="ORF">MKK02DRAFT_32629</name>
</gene>
<dbReference type="PROSITE" id="PS50948">
    <property type="entry name" value="PAN"/>
    <property type="match status" value="1"/>
</dbReference>
<organism evidence="3 4">
    <name type="scientific">Dioszegia hungarica</name>
    <dbReference type="NCBI Taxonomy" id="4972"/>
    <lineage>
        <taxon>Eukaryota</taxon>
        <taxon>Fungi</taxon>
        <taxon>Dikarya</taxon>
        <taxon>Basidiomycota</taxon>
        <taxon>Agaricomycotina</taxon>
        <taxon>Tremellomycetes</taxon>
        <taxon>Tremellales</taxon>
        <taxon>Bulleribasidiaceae</taxon>
        <taxon>Dioszegia</taxon>
    </lineage>
</organism>
<dbReference type="AlphaFoldDB" id="A0AA38H6W0"/>
<keyword evidence="1" id="KW-0732">Signal</keyword>
<dbReference type="RefSeq" id="XP_052944910.1">
    <property type="nucleotide sequence ID" value="XM_053088542.1"/>
</dbReference>
<proteinExistence type="predicted"/>
<dbReference type="Pfam" id="PF00024">
    <property type="entry name" value="PAN_1"/>
    <property type="match status" value="1"/>
</dbReference>
<dbReference type="Gene3D" id="3.50.4.10">
    <property type="entry name" value="Hepatocyte Growth Factor"/>
    <property type="match status" value="1"/>
</dbReference>
<accession>A0AA38H6W0</accession>
<dbReference type="Proteomes" id="UP001164286">
    <property type="component" value="Unassembled WGS sequence"/>
</dbReference>
<dbReference type="InterPro" id="IPR003609">
    <property type="entry name" value="Pan_app"/>
</dbReference>
<keyword evidence="4" id="KW-1185">Reference proteome</keyword>
<reference evidence="3" key="1">
    <citation type="journal article" date="2022" name="G3 (Bethesda)">
        <title>High quality genome of the basidiomycete yeast Dioszegia hungarica PDD-24b-2 isolated from cloud water.</title>
        <authorList>
            <person name="Jarrige D."/>
            <person name="Haridas S."/>
            <person name="Bleykasten-Grosshans C."/>
            <person name="Joly M."/>
            <person name="Nadalig T."/>
            <person name="Sancelme M."/>
            <person name="Vuilleumier S."/>
            <person name="Grigoriev I.V."/>
            <person name="Amato P."/>
            <person name="Bringel F."/>
        </authorList>
    </citation>
    <scope>NUCLEOTIDE SEQUENCE</scope>
    <source>
        <strain evidence="3">PDD-24b-2</strain>
    </source>
</reference>
<name>A0AA38H6W0_9TREE</name>
<feature type="domain" description="Apple" evidence="2">
    <location>
        <begin position="52"/>
        <end position="136"/>
    </location>
</feature>
<evidence type="ECO:0000313" key="3">
    <source>
        <dbReference type="EMBL" id="KAI9635133.1"/>
    </source>
</evidence>